<proteinExistence type="predicted"/>
<evidence type="ECO:0000313" key="2">
    <source>
        <dbReference type="EMBL" id="AIT13952.1"/>
    </source>
</evidence>
<gene>
    <name evidence="2" type="primary">55</name>
    <name evidence="2" type="ORF">PBI_121Q_55</name>
</gene>
<name>A0A097EWY5_9CAUD</name>
<organism evidence="2 3">
    <name type="scientific">Escherichia phage 121Q</name>
    <dbReference type="NCBI Taxonomy" id="1555202"/>
    <lineage>
        <taxon>Viruses</taxon>
        <taxon>Duplodnaviria</taxon>
        <taxon>Heunggongvirae</taxon>
        <taxon>Uroviricota</taxon>
        <taxon>Caudoviricetes</taxon>
        <taxon>Asteriusvirus</taxon>
        <taxon>Asteriusvirus av121Q</taxon>
    </lineage>
</organism>
<reference evidence="2 3" key="1">
    <citation type="submission" date="2014-09" db="EMBL/GenBank/DDBJ databases">
        <authorList>
            <person name="Lapin J.S."/>
            <person name="Pope W.H."/>
            <person name="Hua J."/>
            <person name="Ford M.E."/>
            <person name="Conway J.F."/>
            <person name="Hatfull G.F."/>
            <person name="Hendrix R.W."/>
        </authorList>
    </citation>
    <scope>NUCLEOTIDE SEQUENCE [LARGE SCALE GENOMIC DNA]</scope>
</reference>
<evidence type="ECO:0000256" key="1">
    <source>
        <dbReference type="SAM" id="MobiDB-lite"/>
    </source>
</evidence>
<dbReference type="KEGG" id="vg:22111095"/>
<dbReference type="RefSeq" id="YP_009101649.1">
    <property type="nucleotide sequence ID" value="NC_025447.1"/>
</dbReference>
<feature type="region of interest" description="Disordered" evidence="1">
    <location>
        <begin position="84"/>
        <end position="103"/>
    </location>
</feature>
<dbReference type="Proteomes" id="UP000029889">
    <property type="component" value="Segment"/>
</dbReference>
<accession>A0A097EWY5</accession>
<sequence length="103" mass="12036">MFNPFFDPSGMTEKELQLKINEQSMRITSARAAGMSDMIIGNMQTVLNQCYAELELRQGQKEKSVYDEEDSCIFDMDSYLTDNEEAQKKKNESTRKQIYKSQW</sequence>
<dbReference type="EMBL" id="KM507819">
    <property type="protein sequence ID" value="AIT13952.1"/>
    <property type="molecule type" value="Genomic_DNA"/>
</dbReference>
<feature type="compositionally biased region" description="Basic and acidic residues" evidence="1">
    <location>
        <begin position="85"/>
        <end position="95"/>
    </location>
</feature>
<dbReference type="GeneID" id="22111095"/>
<dbReference type="OrthoDB" id="24205at10239"/>
<keyword evidence="3" id="KW-1185">Reference proteome</keyword>
<evidence type="ECO:0000313" key="3">
    <source>
        <dbReference type="Proteomes" id="UP000029889"/>
    </source>
</evidence>
<protein>
    <submittedName>
        <fullName evidence="2">Uncharacterized protein</fullName>
    </submittedName>
</protein>